<comment type="caution">
    <text evidence="1">The sequence shown here is derived from an EMBL/GenBank/DDBJ whole genome shotgun (WGS) entry which is preliminary data.</text>
</comment>
<reference evidence="1" key="1">
    <citation type="submission" date="2021-02" db="EMBL/GenBank/DDBJ databases">
        <authorList>
            <person name="Nowell W R."/>
        </authorList>
    </citation>
    <scope>NUCLEOTIDE SEQUENCE</scope>
</reference>
<dbReference type="EMBL" id="CAJNOK010026183">
    <property type="protein sequence ID" value="CAF1399150.1"/>
    <property type="molecule type" value="Genomic_DNA"/>
</dbReference>
<dbReference type="AlphaFoldDB" id="A0A8S2FA71"/>
<name>A0A8S2FA71_9BILA</name>
<feature type="non-terminal residue" evidence="1">
    <location>
        <position position="232"/>
    </location>
</feature>
<dbReference type="Proteomes" id="UP000677228">
    <property type="component" value="Unassembled WGS sequence"/>
</dbReference>
<gene>
    <name evidence="1" type="ORF">OVA965_LOCUS32957</name>
    <name evidence="2" type="ORF">TMI583_LOCUS33831</name>
</gene>
<accession>A0A8S2FA71</accession>
<dbReference type="EMBL" id="CAJOBA010047906">
    <property type="protein sequence ID" value="CAF4206575.1"/>
    <property type="molecule type" value="Genomic_DNA"/>
</dbReference>
<evidence type="ECO:0000313" key="2">
    <source>
        <dbReference type="EMBL" id="CAF4206575.1"/>
    </source>
</evidence>
<proteinExistence type="predicted"/>
<sequence>MFHRLLQSGSHIEIDNLYVAGIISNKTQIVDLPYALGFVKVRPNDAMTSSKLSKFFDIDLTNEVHFDGVKFKEQFYEEFVTKSKVADLQLDDKKSSTTTSTSVQCSVVFLPDIKSYSDVFHQIRLNQCSPPLHRQYDIYCHLLQKSLGVISEAMRFQHPSSLYSNMLPDLNEYHKSILNTVLKLIPVDERSVQLCCALLAPAFGIPLSNKLRQKVKVLIDFYCKYQHLADSE</sequence>
<evidence type="ECO:0000313" key="1">
    <source>
        <dbReference type="EMBL" id="CAF1399150.1"/>
    </source>
</evidence>
<evidence type="ECO:0000313" key="3">
    <source>
        <dbReference type="Proteomes" id="UP000677228"/>
    </source>
</evidence>
<dbReference type="Proteomes" id="UP000682733">
    <property type="component" value="Unassembled WGS sequence"/>
</dbReference>
<protein>
    <submittedName>
        <fullName evidence="1">Uncharacterized protein</fullName>
    </submittedName>
</protein>
<organism evidence="1 3">
    <name type="scientific">Didymodactylos carnosus</name>
    <dbReference type="NCBI Taxonomy" id="1234261"/>
    <lineage>
        <taxon>Eukaryota</taxon>
        <taxon>Metazoa</taxon>
        <taxon>Spiralia</taxon>
        <taxon>Gnathifera</taxon>
        <taxon>Rotifera</taxon>
        <taxon>Eurotatoria</taxon>
        <taxon>Bdelloidea</taxon>
        <taxon>Philodinida</taxon>
        <taxon>Philodinidae</taxon>
        <taxon>Didymodactylos</taxon>
    </lineage>
</organism>